<reference evidence="2 3" key="1">
    <citation type="journal article" date="2019" name="Sci. Rep.">
        <title>Extended insight into the Mycobacterium chelonae-abscessus complex through whole genome sequencing of Mycobacterium salmoniphilum outbreak and Mycobacterium salmoniphilum-like strains.</title>
        <authorList>
            <person name="Behra P.R.K."/>
            <person name="Das S."/>
            <person name="Pettersson B.M.F."/>
            <person name="Shirreff L."/>
            <person name="DuCote T."/>
            <person name="Jacobsson K.G."/>
            <person name="Ennis D.G."/>
            <person name="Kirsebom L.A."/>
        </authorList>
    </citation>
    <scope>NUCLEOTIDE SEQUENCE [LARGE SCALE GENOMIC DNA]</scope>
    <source>
        <strain evidence="2 3">DSM 45524</strain>
    </source>
</reference>
<dbReference type="EMBL" id="RXLR01000019">
    <property type="protein sequence ID" value="TDH18971.1"/>
    <property type="molecule type" value="Genomic_DNA"/>
</dbReference>
<feature type="compositionally biased region" description="Low complexity" evidence="1">
    <location>
        <begin position="265"/>
        <end position="277"/>
    </location>
</feature>
<dbReference type="Proteomes" id="UP000295627">
    <property type="component" value="Unassembled WGS sequence"/>
</dbReference>
<name>A0A4R5P7C3_9MYCO</name>
<feature type="region of interest" description="Disordered" evidence="1">
    <location>
        <begin position="366"/>
        <end position="396"/>
    </location>
</feature>
<accession>A0A4R5P7C3</accession>
<evidence type="ECO:0000313" key="3">
    <source>
        <dbReference type="Proteomes" id="UP000295627"/>
    </source>
</evidence>
<protein>
    <recommendedName>
        <fullName evidence="4">Phage recombination protein Bet</fullName>
    </recommendedName>
</protein>
<evidence type="ECO:0000313" key="2">
    <source>
        <dbReference type="EMBL" id="TDH18971.1"/>
    </source>
</evidence>
<dbReference type="GO" id="GO:0003677">
    <property type="term" value="F:DNA binding"/>
    <property type="evidence" value="ECO:0007669"/>
    <property type="project" value="InterPro"/>
</dbReference>
<dbReference type="RefSeq" id="WP_078332455.1">
    <property type="nucleotide sequence ID" value="NZ_MAFQ01000001.1"/>
</dbReference>
<comment type="caution">
    <text evidence="2">The sequence shown here is derived from an EMBL/GenBank/DDBJ whole genome shotgun (WGS) entry which is preliminary data.</text>
</comment>
<evidence type="ECO:0008006" key="4">
    <source>
        <dbReference type="Google" id="ProtNLM"/>
    </source>
</evidence>
<dbReference type="Pfam" id="PF03837">
    <property type="entry name" value="RecT"/>
    <property type="match status" value="1"/>
</dbReference>
<dbReference type="AlphaFoldDB" id="A0A4R5P7C3"/>
<dbReference type="GO" id="GO:0006259">
    <property type="term" value="P:DNA metabolic process"/>
    <property type="evidence" value="ECO:0007669"/>
    <property type="project" value="InterPro"/>
</dbReference>
<organism evidence="2 3">
    <name type="scientific">Mycobacteroides franklinii</name>
    <dbReference type="NCBI Taxonomy" id="948102"/>
    <lineage>
        <taxon>Bacteria</taxon>
        <taxon>Bacillati</taxon>
        <taxon>Actinomycetota</taxon>
        <taxon>Actinomycetes</taxon>
        <taxon>Mycobacteriales</taxon>
        <taxon>Mycobacteriaceae</taxon>
        <taxon>Mycobacteroides</taxon>
    </lineage>
</organism>
<proteinExistence type="predicted"/>
<dbReference type="InterPro" id="IPR018330">
    <property type="entry name" value="RecT_fam"/>
</dbReference>
<feature type="region of interest" description="Disordered" evidence="1">
    <location>
        <begin position="241"/>
        <end position="286"/>
    </location>
</feature>
<evidence type="ECO:0000256" key="1">
    <source>
        <dbReference type="SAM" id="MobiDB-lite"/>
    </source>
</evidence>
<gene>
    <name evidence="2" type="ORF">EJ571_20525</name>
</gene>
<sequence>MTETTTKTATTETADIWPDPTAQRAGEIAVAQPQPGAVPEDFAEFNLAVRRMLGLEDASEGEMQLFHHICQRSGLDPFAKEIYMIGRNTQVASYEPNPSGDGQRKVVRWVTKYTTQVSILGFRRRAREIATALGVEYESSEPLWCGDDGEWREVWPEKKAPTAAKFVVFRDGKPNTFVAHYDEFVQESGTGNDRGPNSMWQKMPRNQLRKCAEANAIQMAFPDQLGGLILEDAAQPTVIDGEVVEERKTPPQRAKGASALRERAAAASAAPEQPASAADDDKPMSASARQKWLNRMFQLFAAGKTTEPEEQRIVIAVLTGADKMPEHRDEMTDAQLRDIVKTLNDWQKDSDDLLSDSLGDILCAWDAKEPDSAEDTAPAADVDGEQGELGLESDQS</sequence>